<keyword evidence="7" id="KW-0472">Membrane</keyword>
<evidence type="ECO:0000256" key="8">
    <source>
        <dbReference type="ARBA" id="ARBA00023157"/>
    </source>
</evidence>
<evidence type="ECO:0000256" key="2">
    <source>
        <dbReference type="ARBA" id="ARBA00022451"/>
    </source>
</evidence>
<dbReference type="GO" id="GO:0002474">
    <property type="term" value="P:antigen processing and presentation of peptide antigen via MHC class I"/>
    <property type="evidence" value="ECO:0007669"/>
    <property type="project" value="UniProtKB-KW"/>
</dbReference>
<comment type="subcellular location">
    <subcellularLocation>
        <location evidence="1">Membrane</location>
        <topology evidence="1">Single-pass type I membrane protein</topology>
    </subcellularLocation>
</comment>
<evidence type="ECO:0000313" key="11">
    <source>
        <dbReference type="Ensembl" id="ENSNNAP00000012862.1"/>
    </source>
</evidence>
<dbReference type="PANTHER" id="PTHR16675:SF242">
    <property type="entry name" value="MAJOR HISTOCOMPATIBILITY COMPLEX CLASS I-RELATED GENE PROTEIN"/>
    <property type="match status" value="1"/>
</dbReference>
<evidence type="ECO:0000313" key="12">
    <source>
        <dbReference type="Proteomes" id="UP000694559"/>
    </source>
</evidence>
<dbReference type="InterPro" id="IPR007110">
    <property type="entry name" value="Ig-like_dom"/>
</dbReference>
<feature type="domain" description="Ig-like" evidence="10">
    <location>
        <begin position="54"/>
        <end position="144"/>
    </location>
</feature>
<evidence type="ECO:0000256" key="1">
    <source>
        <dbReference type="ARBA" id="ARBA00004479"/>
    </source>
</evidence>
<accession>A0A8C6XDN2</accession>
<dbReference type="FunFam" id="2.60.40.10:FF:000204">
    <property type="entry name" value="Major histocompatibility complex, class I-related protein"/>
    <property type="match status" value="1"/>
</dbReference>
<dbReference type="Proteomes" id="UP000694559">
    <property type="component" value="Unplaced"/>
</dbReference>
<organism evidence="11 12">
    <name type="scientific">Naja naja</name>
    <name type="common">Indian cobra</name>
    <dbReference type="NCBI Taxonomy" id="35670"/>
    <lineage>
        <taxon>Eukaryota</taxon>
        <taxon>Metazoa</taxon>
        <taxon>Chordata</taxon>
        <taxon>Craniata</taxon>
        <taxon>Vertebrata</taxon>
        <taxon>Euteleostomi</taxon>
        <taxon>Lepidosauria</taxon>
        <taxon>Squamata</taxon>
        <taxon>Bifurcata</taxon>
        <taxon>Unidentata</taxon>
        <taxon>Episquamata</taxon>
        <taxon>Toxicofera</taxon>
        <taxon>Serpentes</taxon>
        <taxon>Colubroidea</taxon>
        <taxon>Elapidae</taxon>
        <taxon>Elapinae</taxon>
        <taxon>Naja</taxon>
    </lineage>
</organism>
<dbReference type="SUPFAM" id="SSF48726">
    <property type="entry name" value="Immunoglobulin"/>
    <property type="match status" value="1"/>
</dbReference>
<name>A0A8C6XDN2_NAJNA</name>
<protein>
    <recommendedName>
        <fullName evidence="10">Ig-like domain-containing protein</fullName>
    </recommendedName>
</protein>
<keyword evidence="9" id="KW-0325">Glycoprotein</keyword>
<keyword evidence="6" id="KW-1133">Transmembrane helix</keyword>
<dbReference type="AlphaFoldDB" id="A0A8C6XDN2"/>
<proteinExistence type="predicted"/>
<dbReference type="Gene3D" id="2.60.40.10">
    <property type="entry name" value="Immunoglobulins"/>
    <property type="match status" value="1"/>
</dbReference>
<keyword evidence="5" id="KW-0391">Immunity</keyword>
<keyword evidence="3" id="KW-0812">Transmembrane</keyword>
<dbReference type="GO" id="GO:0006955">
    <property type="term" value="P:immune response"/>
    <property type="evidence" value="ECO:0007669"/>
    <property type="project" value="TreeGrafter"/>
</dbReference>
<keyword evidence="12" id="KW-1185">Reference proteome</keyword>
<dbReference type="InterPro" id="IPR013783">
    <property type="entry name" value="Ig-like_fold"/>
</dbReference>
<keyword evidence="8" id="KW-1015">Disulfide bond</keyword>
<dbReference type="InterPro" id="IPR003597">
    <property type="entry name" value="Ig_C1-set"/>
</dbReference>
<dbReference type="PROSITE" id="PS50835">
    <property type="entry name" value="IG_LIKE"/>
    <property type="match status" value="1"/>
</dbReference>
<dbReference type="GO" id="GO:0005615">
    <property type="term" value="C:extracellular space"/>
    <property type="evidence" value="ECO:0007669"/>
    <property type="project" value="TreeGrafter"/>
</dbReference>
<dbReference type="GO" id="GO:0042612">
    <property type="term" value="C:MHC class I protein complex"/>
    <property type="evidence" value="ECO:0007669"/>
    <property type="project" value="UniProtKB-KW"/>
</dbReference>
<evidence type="ECO:0000256" key="5">
    <source>
        <dbReference type="ARBA" id="ARBA00022859"/>
    </source>
</evidence>
<dbReference type="GeneTree" id="ENSGT01150000286995"/>
<evidence type="ECO:0000259" key="10">
    <source>
        <dbReference type="PROSITE" id="PS50835"/>
    </source>
</evidence>
<keyword evidence="2" id="KW-0490">MHC I</keyword>
<dbReference type="OrthoDB" id="9018239at2759"/>
<evidence type="ECO:0000256" key="7">
    <source>
        <dbReference type="ARBA" id="ARBA00023136"/>
    </source>
</evidence>
<evidence type="ECO:0000256" key="6">
    <source>
        <dbReference type="ARBA" id="ARBA00022989"/>
    </source>
</evidence>
<keyword evidence="4" id="KW-0732">Signal</keyword>
<dbReference type="PANTHER" id="PTHR16675">
    <property type="entry name" value="MHC CLASS I-RELATED"/>
    <property type="match status" value="1"/>
</dbReference>
<dbReference type="Pfam" id="PF07654">
    <property type="entry name" value="C1-set"/>
    <property type="match status" value="1"/>
</dbReference>
<dbReference type="InterPro" id="IPR050208">
    <property type="entry name" value="MHC_class-I_related"/>
</dbReference>
<reference evidence="11" key="1">
    <citation type="submission" date="2025-08" db="UniProtKB">
        <authorList>
            <consortium name="Ensembl"/>
        </authorList>
    </citation>
    <scope>IDENTIFICATION</scope>
</reference>
<dbReference type="GO" id="GO:0009897">
    <property type="term" value="C:external side of plasma membrane"/>
    <property type="evidence" value="ECO:0007669"/>
    <property type="project" value="TreeGrafter"/>
</dbReference>
<dbReference type="SMART" id="SM00407">
    <property type="entry name" value="IGc1"/>
    <property type="match status" value="1"/>
</dbReference>
<reference evidence="11" key="2">
    <citation type="submission" date="2025-09" db="UniProtKB">
        <authorList>
            <consortium name="Ensembl"/>
        </authorList>
    </citation>
    <scope>IDENTIFICATION</scope>
</reference>
<evidence type="ECO:0000256" key="4">
    <source>
        <dbReference type="ARBA" id="ARBA00022729"/>
    </source>
</evidence>
<evidence type="ECO:0000256" key="3">
    <source>
        <dbReference type="ARBA" id="ARBA00022692"/>
    </source>
</evidence>
<sequence>MSVPPDDSSNHNPFPASGLHMLQSIISCDLQGDGSKRGFCRWLIMGRLLLTPMPPVVTVTRRVEAEDGKETHICRVHGFYPRAVNASWTRDGEVWLQDTIHGSVAPNADGTYHYWLSIQIDPEERGHYRCHMEHDGLQESLDMALKGEGRQGGKGWALWQAGGLWERNLTPAVSRCDPT</sequence>
<dbReference type="InterPro" id="IPR036179">
    <property type="entry name" value="Ig-like_dom_sf"/>
</dbReference>
<evidence type="ECO:0000256" key="9">
    <source>
        <dbReference type="ARBA" id="ARBA00023180"/>
    </source>
</evidence>
<dbReference type="Ensembl" id="ENSNNAT00000013460.1">
    <property type="protein sequence ID" value="ENSNNAP00000012862.1"/>
    <property type="gene ID" value="ENSNNAG00000008664.1"/>
</dbReference>